<comment type="caution">
    <text evidence="2">The sequence shown here is derived from an EMBL/GenBank/DDBJ whole genome shotgun (WGS) entry which is preliminary data.</text>
</comment>
<name>A0A8J8CLD7_9CYAN</name>
<feature type="chain" id="PRO_5035228180" evidence="1">
    <location>
        <begin position="31"/>
        <end position="309"/>
    </location>
</feature>
<keyword evidence="1" id="KW-0732">Signal</keyword>
<evidence type="ECO:0000256" key="1">
    <source>
        <dbReference type="SAM" id="SignalP"/>
    </source>
</evidence>
<dbReference type="RefSeq" id="WP_162425029.1">
    <property type="nucleotide sequence ID" value="NZ_WVIE01000031.1"/>
</dbReference>
<dbReference type="EMBL" id="WVIE01000031">
    <property type="protein sequence ID" value="NDJ19506.1"/>
    <property type="molecule type" value="Genomic_DNA"/>
</dbReference>
<organism evidence="2 3">
    <name type="scientific">Myxacorys almedinensis A</name>
    <dbReference type="NCBI Taxonomy" id="2690445"/>
    <lineage>
        <taxon>Bacteria</taxon>
        <taxon>Bacillati</taxon>
        <taxon>Cyanobacteriota</taxon>
        <taxon>Cyanophyceae</taxon>
        <taxon>Leptolyngbyales</taxon>
        <taxon>Leptolyngbyaceae</taxon>
        <taxon>Myxacorys</taxon>
        <taxon>Myxacorys almedinensis</taxon>
    </lineage>
</organism>
<evidence type="ECO:0000313" key="2">
    <source>
        <dbReference type="EMBL" id="NDJ19506.1"/>
    </source>
</evidence>
<feature type="signal peptide" evidence="1">
    <location>
        <begin position="1"/>
        <end position="30"/>
    </location>
</feature>
<evidence type="ECO:0000313" key="3">
    <source>
        <dbReference type="Proteomes" id="UP000646053"/>
    </source>
</evidence>
<sequence length="309" mass="34174">MARQFSWNAIKLASFSLPILALAIAGSARAANDNVKCIDMPVDFPGNPQVCAEKRGQGYDIYATLAGIATSQKQYVGADGVEVTLGTIDVAGNRAQVRGGVKRGPLRLETKTDACYSFFGVSKCAPTKSVTLKLPVSWDAAPSTPPPSTPSTPTAAKGSYQLFWDGQQVGHDPAWTRQQAIENLEWNKKTYPDKKVEGLFNGEKVGYELIMDGKRVGFEPGWNRQQAIDNLEWNKQTYPNIKVEGLLNGRKVGYELIMDGNRAGFAPGWNRQQAIDNLEWNKQTYPNMRVEGLFDGENLEARTQRLERK</sequence>
<proteinExistence type="predicted"/>
<gene>
    <name evidence="2" type="ORF">GS601_19825</name>
</gene>
<keyword evidence="3" id="KW-1185">Reference proteome</keyword>
<reference evidence="2" key="1">
    <citation type="submission" date="2019-12" db="EMBL/GenBank/DDBJ databases">
        <title>High-Quality draft genome sequences of three cyanobacteria isolated from the limestone walls of the Old Cathedral of Coimbra.</title>
        <authorList>
            <person name="Tiago I."/>
            <person name="Soares F."/>
            <person name="Portugal A."/>
        </authorList>
    </citation>
    <scope>NUCLEOTIDE SEQUENCE</scope>
    <source>
        <strain evidence="2">A</strain>
    </source>
</reference>
<protein>
    <submittedName>
        <fullName evidence="2">Uncharacterized protein</fullName>
    </submittedName>
</protein>
<dbReference type="Proteomes" id="UP000646053">
    <property type="component" value="Unassembled WGS sequence"/>
</dbReference>
<accession>A0A8J8CLD7</accession>
<dbReference type="AlphaFoldDB" id="A0A8J8CLD7"/>